<dbReference type="PANTHER" id="PTHR39339">
    <property type="entry name" value="SLR1444 PROTEIN"/>
    <property type="match status" value="1"/>
</dbReference>
<evidence type="ECO:0000313" key="2">
    <source>
        <dbReference type="EMBL" id="GET36228.1"/>
    </source>
</evidence>
<dbReference type="EMBL" id="BLAY01000010">
    <property type="protein sequence ID" value="GET36228.1"/>
    <property type="molecule type" value="Genomic_DNA"/>
</dbReference>
<proteinExistence type="predicted"/>
<name>A0AAV3X2P3_9CYAN</name>
<dbReference type="PROSITE" id="PS51708">
    <property type="entry name" value="CHAD"/>
    <property type="match status" value="1"/>
</dbReference>
<gene>
    <name evidence="2" type="ORF">MiSe_09760</name>
</gene>
<dbReference type="Gene3D" id="1.40.20.10">
    <property type="entry name" value="CHAD domain"/>
    <property type="match status" value="1"/>
</dbReference>
<comment type="caution">
    <text evidence="2">The sequence shown here is derived from an EMBL/GenBank/DDBJ whole genome shotgun (WGS) entry which is preliminary data.</text>
</comment>
<dbReference type="AlphaFoldDB" id="A0AAV3X2P3"/>
<dbReference type="InterPro" id="IPR038186">
    <property type="entry name" value="CHAD_dom_sf"/>
</dbReference>
<dbReference type="Pfam" id="PF05235">
    <property type="entry name" value="CHAD"/>
    <property type="match status" value="1"/>
</dbReference>
<protein>
    <submittedName>
        <fullName evidence="2">CHAD domain-containing protein</fullName>
    </submittedName>
</protein>
<feature type="domain" description="CHAD" evidence="1">
    <location>
        <begin position="9"/>
        <end position="311"/>
    </location>
</feature>
<keyword evidence="3" id="KW-1185">Reference proteome</keyword>
<evidence type="ECO:0000259" key="1">
    <source>
        <dbReference type="PROSITE" id="PS51708"/>
    </source>
</evidence>
<organism evidence="2 3">
    <name type="scientific">Microseira wollei NIES-4236</name>
    <dbReference type="NCBI Taxonomy" id="2530354"/>
    <lineage>
        <taxon>Bacteria</taxon>
        <taxon>Bacillati</taxon>
        <taxon>Cyanobacteriota</taxon>
        <taxon>Cyanophyceae</taxon>
        <taxon>Oscillatoriophycideae</taxon>
        <taxon>Aerosakkonematales</taxon>
        <taxon>Aerosakkonemataceae</taxon>
        <taxon>Microseira</taxon>
    </lineage>
</organism>
<reference evidence="2" key="1">
    <citation type="submission" date="2019-10" db="EMBL/GenBank/DDBJ databases">
        <title>Draft genome sequece of Microseira wollei NIES-4236.</title>
        <authorList>
            <person name="Yamaguchi H."/>
            <person name="Suzuki S."/>
            <person name="Kawachi M."/>
        </authorList>
    </citation>
    <scope>NUCLEOTIDE SEQUENCE</scope>
    <source>
        <strain evidence="2">NIES-4236</strain>
    </source>
</reference>
<evidence type="ECO:0000313" key="3">
    <source>
        <dbReference type="Proteomes" id="UP001050975"/>
    </source>
</evidence>
<sequence length="345" mass="40058">MKLPTTSTAKTLGDWAYLGIEKHLKKILKHEADVLEDRDPEALHQIRVGMRRLRSAVTGFAPALDLPESAPEKQIGKIARTLGKLRDLDVLKEALEKRYKPNLPREEQKVLEKALAYLEKRREKVLEQVRETLHHKSYKQFKQSLKAWLESPKYQAMAQMPIQEVLPDLLLPSVSDLLLHQAWLVGTQAEETEIKPMKNLSHEAVEEQIAIHGEVLHDLRKETKRVRYQMELFTDFYSPNYTDFIEDIKSIQEILGQIQDSFVLAEFLADALDSETTKNLPTLAKQLAETRYEMWQEWQLLQMRYLNSHIRHSFRSELLLPSKDPINEQVAESPEYFNGVVNSPN</sequence>
<dbReference type="InterPro" id="IPR007899">
    <property type="entry name" value="CHAD_dom"/>
</dbReference>
<dbReference type="SMART" id="SM00880">
    <property type="entry name" value="CHAD"/>
    <property type="match status" value="1"/>
</dbReference>
<accession>A0AAV3X2P3</accession>
<dbReference type="Proteomes" id="UP001050975">
    <property type="component" value="Unassembled WGS sequence"/>
</dbReference>
<dbReference type="PANTHER" id="PTHR39339:SF1">
    <property type="entry name" value="CHAD DOMAIN-CONTAINING PROTEIN"/>
    <property type="match status" value="1"/>
</dbReference>
<dbReference type="RefSeq" id="WP_226575514.1">
    <property type="nucleotide sequence ID" value="NZ_BLAY01000010.1"/>
</dbReference>